<organism evidence="1 2">
    <name type="scientific">Arabidopsis thaliana</name>
    <name type="common">Mouse-ear cress</name>
    <dbReference type="NCBI Taxonomy" id="3702"/>
    <lineage>
        <taxon>Eukaryota</taxon>
        <taxon>Viridiplantae</taxon>
        <taxon>Streptophyta</taxon>
        <taxon>Embryophyta</taxon>
        <taxon>Tracheophyta</taxon>
        <taxon>Spermatophyta</taxon>
        <taxon>Magnoliopsida</taxon>
        <taxon>eudicotyledons</taxon>
        <taxon>Gunneridae</taxon>
        <taxon>Pentapetalae</taxon>
        <taxon>rosids</taxon>
        <taxon>malvids</taxon>
        <taxon>Brassicales</taxon>
        <taxon>Brassicaceae</taxon>
        <taxon>Camelineae</taxon>
        <taxon>Arabidopsis</taxon>
    </lineage>
</organism>
<dbReference type="Proteomes" id="UP000516314">
    <property type="component" value="Chromosome 4"/>
</dbReference>
<protein>
    <submittedName>
        <fullName evidence="1">(thale cress) hypothetical protein</fullName>
    </submittedName>
</protein>
<evidence type="ECO:0000313" key="1">
    <source>
        <dbReference type="EMBL" id="CAD5327447.1"/>
    </source>
</evidence>
<name>A0A7G2EW18_ARATH</name>
<gene>
    <name evidence="1" type="ORF">AT9943_LOCUS15147</name>
</gene>
<proteinExistence type="predicted"/>
<accession>A0A7G2EW18</accession>
<dbReference type="AlphaFoldDB" id="A0A7G2EW18"/>
<sequence>MNSKARNNLPGFFSHPILVNGVLNKSLVQVVVFVCSTHPTQEDNASSSCSAIFNSSVLPTLSHLSIFLLFDCSRLE</sequence>
<dbReference type="EMBL" id="LR881469">
    <property type="protein sequence ID" value="CAD5327447.1"/>
    <property type="molecule type" value="Genomic_DNA"/>
</dbReference>
<evidence type="ECO:0000313" key="2">
    <source>
        <dbReference type="Proteomes" id="UP000516314"/>
    </source>
</evidence>
<reference evidence="1 2" key="1">
    <citation type="submission" date="2020-09" db="EMBL/GenBank/DDBJ databases">
        <authorList>
            <person name="Ashkenazy H."/>
        </authorList>
    </citation>
    <scope>NUCLEOTIDE SEQUENCE [LARGE SCALE GENOMIC DNA]</scope>
    <source>
        <strain evidence="2">cv. Cdm-0</strain>
    </source>
</reference>